<dbReference type="InterPro" id="IPR004821">
    <property type="entry name" value="Cyt_trans-like"/>
</dbReference>
<evidence type="ECO:0000256" key="4">
    <source>
        <dbReference type="ARBA" id="ARBA00022777"/>
    </source>
</evidence>
<dbReference type="EMBL" id="JMQI01000021">
    <property type="protein sequence ID" value="KDN22230.1"/>
    <property type="molecule type" value="Genomic_DNA"/>
</dbReference>
<evidence type="ECO:0000256" key="1">
    <source>
        <dbReference type="ARBA" id="ARBA00004713"/>
    </source>
</evidence>
<reference evidence="9 10" key="1">
    <citation type="submission" date="2014-05" db="EMBL/GenBank/DDBJ databases">
        <title>Draft genome sequence of Amycolatopsis rifamycinica DSM 46095.</title>
        <authorList>
            <person name="Lal R."/>
            <person name="Saxena A."/>
            <person name="Kumari R."/>
            <person name="Mukherjee U."/>
            <person name="Singh P."/>
            <person name="Sangwan N."/>
            <person name="Mahato N.K."/>
        </authorList>
    </citation>
    <scope>NUCLEOTIDE SEQUENCE [LARGE SCALE GENOMIC DNA]</scope>
    <source>
        <strain evidence="9 10">DSM 46095</strain>
    </source>
</reference>
<evidence type="ECO:0000259" key="8">
    <source>
        <dbReference type="Pfam" id="PF01467"/>
    </source>
</evidence>
<name>A0A066U580_9PSEU</name>
<evidence type="ECO:0000256" key="5">
    <source>
        <dbReference type="ARBA" id="ARBA00023268"/>
    </source>
</evidence>
<dbReference type="STRING" id="287986.DV20_09955"/>
<dbReference type="InterPro" id="IPR050385">
    <property type="entry name" value="Archaeal_FAD_synthase"/>
</dbReference>
<dbReference type="RefSeq" id="WP_043778605.1">
    <property type="nucleotide sequence ID" value="NZ_JMQI01000021.1"/>
</dbReference>
<feature type="domain" description="Carbohydrate kinase PfkB" evidence="7">
    <location>
        <begin position="2"/>
        <end position="292"/>
    </location>
</feature>
<comment type="pathway">
    <text evidence="1">Bacterial outer membrane biogenesis; LPS core biosynthesis.</text>
</comment>
<proteinExistence type="predicted"/>
<protein>
    <submittedName>
        <fullName evidence="9">D-beta-D-heptose 1-phosphate adenosyltransferase</fullName>
    </submittedName>
</protein>
<dbReference type="PANTHER" id="PTHR43793:SF2">
    <property type="entry name" value="BIFUNCTIONAL PROTEIN HLDE"/>
    <property type="match status" value="1"/>
</dbReference>
<dbReference type="eggNOG" id="COG0615">
    <property type="taxonomic scope" value="Bacteria"/>
</dbReference>
<keyword evidence="2 9" id="KW-0808">Transferase</keyword>
<dbReference type="OrthoDB" id="9802794at2"/>
<dbReference type="UniPathway" id="UPA00958"/>
<keyword evidence="5" id="KW-0511">Multifunctional enzyme</keyword>
<dbReference type="AlphaFoldDB" id="A0A066U580"/>
<dbReference type="Pfam" id="PF01467">
    <property type="entry name" value="CTP_transf_like"/>
    <property type="match status" value="1"/>
</dbReference>
<organism evidence="9 10">
    <name type="scientific">Amycolatopsis rifamycinica</name>
    <dbReference type="NCBI Taxonomy" id="287986"/>
    <lineage>
        <taxon>Bacteria</taxon>
        <taxon>Bacillati</taxon>
        <taxon>Actinomycetota</taxon>
        <taxon>Actinomycetes</taxon>
        <taxon>Pseudonocardiales</taxon>
        <taxon>Pseudonocardiaceae</taxon>
        <taxon>Amycolatopsis</taxon>
    </lineage>
</organism>
<gene>
    <name evidence="9" type="ORF">DV20_09955</name>
</gene>
<dbReference type="SUPFAM" id="SSF53613">
    <property type="entry name" value="Ribokinase-like"/>
    <property type="match status" value="1"/>
</dbReference>
<evidence type="ECO:0000256" key="6">
    <source>
        <dbReference type="ARBA" id="ARBA00023277"/>
    </source>
</evidence>
<dbReference type="Gene3D" id="3.40.1190.20">
    <property type="match status" value="1"/>
</dbReference>
<dbReference type="SUPFAM" id="SSF52374">
    <property type="entry name" value="Nucleotidylyl transferase"/>
    <property type="match status" value="1"/>
</dbReference>
<dbReference type="InterPro" id="IPR029056">
    <property type="entry name" value="Ribokinase-like"/>
</dbReference>
<dbReference type="PROSITE" id="PS00584">
    <property type="entry name" value="PFKB_KINASES_2"/>
    <property type="match status" value="1"/>
</dbReference>
<dbReference type="Pfam" id="PF00294">
    <property type="entry name" value="PfkB"/>
    <property type="match status" value="1"/>
</dbReference>
<evidence type="ECO:0000313" key="9">
    <source>
        <dbReference type="EMBL" id="KDN22230.1"/>
    </source>
</evidence>
<evidence type="ECO:0000256" key="2">
    <source>
        <dbReference type="ARBA" id="ARBA00022679"/>
    </source>
</evidence>
<keyword evidence="10" id="KW-1185">Reference proteome</keyword>
<evidence type="ECO:0000259" key="7">
    <source>
        <dbReference type="Pfam" id="PF00294"/>
    </source>
</evidence>
<dbReference type="InterPro" id="IPR011611">
    <property type="entry name" value="PfkB_dom"/>
</dbReference>
<keyword evidence="6" id="KW-0119">Carbohydrate metabolism</keyword>
<dbReference type="InterPro" id="IPR014729">
    <property type="entry name" value="Rossmann-like_a/b/a_fold"/>
</dbReference>
<sequence>MKPLVVLGDTLLDVDAEGTAERLCPEAPVPVVDLTARRRRPGGAGLAALLAARSAAEVVLVTPLGDDEGGHALAGLLEPDVTVVPLPLRGTTVCKTRVRAGGQSLLRLDSGDGTATTDPLPARVHELLEDAGAILVADYGRGLTRNADVRRLLRELAERIPVVWDPHPRGAQPVPGTRLATPNLAEARAVLAGHEEPAELAKLLRGHWHADAVAVTVGSRGAVLSDGLGETTVPIPAAARTPGHTAPDTCGAGDRFAAAATAALLGGADTTEAVVTAVEAAARFVAAGGATALSTNDGPVPDPQPATDAFGLARRVRETGGRLIATGGCFDLLHPGHVSLLRQARALGDALVVCLNSDASVRGLKGPGRPLVRDRDRARLLTALSFVDAVAVFDEPSPVAVLEKLRPDVWVKGGDYAAADLPEREVVERHGGEVVLVPTVPGYSTSRLVAAAASA</sequence>
<dbReference type="GO" id="GO:0009244">
    <property type="term" value="P:lipopolysaccharide core region biosynthetic process"/>
    <property type="evidence" value="ECO:0007669"/>
    <property type="project" value="UniProtKB-UniPathway"/>
</dbReference>
<evidence type="ECO:0000256" key="3">
    <source>
        <dbReference type="ARBA" id="ARBA00022695"/>
    </source>
</evidence>
<dbReference type="NCBIfam" id="TIGR00125">
    <property type="entry name" value="cyt_tran_rel"/>
    <property type="match status" value="1"/>
</dbReference>
<keyword evidence="4" id="KW-0418">Kinase</keyword>
<dbReference type="PANTHER" id="PTHR43793">
    <property type="entry name" value="FAD SYNTHASE"/>
    <property type="match status" value="1"/>
</dbReference>
<accession>A0A066U580</accession>
<dbReference type="Proteomes" id="UP000027345">
    <property type="component" value="Unassembled WGS sequence"/>
</dbReference>
<dbReference type="GO" id="GO:0016301">
    <property type="term" value="F:kinase activity"/>
    <property type="evidence" value="ECO:0007669"/>
    <property type="project" value="UniProtKB-KW"/>
</dbReference>
<dbReference type="eggNOG" id="COG2870">
    <property type="taxonomic scope" value="Bacteria"/>
</dbReference>
<dbReference type="Gene3D" id="3.40.50.620">
    <property type="entry name" value="HUPs"/>
    <property type="match status" value="1"/>
</dbReference>
<dbReference type="InterPro" id="IPR002173">
    <property type="entry name" value="Carboh/pur_kinase_PfkB_CS"/>
</dbReference>
<keyword evidence="3" id="KW-0548">Nucleotidyltransferase</keyword>
<feature type="domain" description="Cytidyltransferase-like" evidence="8">
    <location>
        <begin position="326"/>
        <end position="419"/>
    </location>
</feature>
<dbReference type="GO" id="GO:0016779">
    <property type="term" value="F:nucleotidyltransferase activity"/>
    <property type="evidence" value="ECO:0007669"/>
    <property type="project" value="UniProtKB-KW"/>
</dbReference>
<evidence type="ECO:0000313" key="10">
    <source>
        <dbReference type="Proteomes" id="UP000027345"/>
    </source>
</evidence>
<comment type="caution">
    <text evidence="9">The sequence shown here is derived from an EMBL/GenBank/DDBJ whole genome shotgun (WGS) entry which is preliminary data.</text>
</comment>